<dbReference type="VEuPathDB" id="MicrosporidiaDB:EDEG_00996"/>
<feature type="compositionally biased region" description="Low complexity" evidence="1">
    <location>
        <begin position="121"/>
        <end position="139"/>
    </location>
</feature>
<reference evidence="3 4" key="1">
    <citation type="submission" date="2011-08" db="EMBL/GenBank/DDBJ databases">
        <authorList>
            <person name="Liu Z.J."/>
            <person name="Shi F.L."/>
            <person name="Lu J.Q."/>
            <person name="Li M."/>
            <person name="Wang Z.L."/>
        </authorList>
    </citation>
    <scope>NUCLEOTIDE SEQUENCE [LARGE SCALE GENOMIC DNA]</scope>
    <source>
        <strain evidence="3 4">USNM 41457</strain>
    </source>
</reference>
<evidence type="ECO:0000313" key="3">
    <source>
        <dbReference type="EMBL" id="EJW04806.1"/>
    </source>
</evidence>
<dbReference type="HOGENOM" id="CLU_1845062_0_0_1"/>
<evidence type="ECO:0000256" key="1">
    <source>
        <dbReference type="SAM" id="MobiDB-lite"/>
    </source>
</evidence>
<feature type="signal peptide" evidence="2">
    <location>
        <begin position="1"/>
        <end position="26"/>
    </location>
</feature>
<reference evidence="4" key="2">
    <citation type="submission" date="2015-07" db="EMBL/GenBank/DDBJ databases">
        <title>Contrasting host-pathogen interactions and genome evolution in two generalist and specialist microsporidian pathogens of mosquitoes.</title>
        <authorList>
            <consortium name="The Broad Institute Genomics Platform"/>
            <consortium name="The Broad Institute Genome Sequencing Center for Infectious Disease"/>
            <person name="Cuomo C.A."/>
            <person name="Sanscrainte N.D."/>
            <person name="Goldberg J.M."/>
            <person name="Heiman D."/>
            <person name="Young S."/>
            <person name="Zeng Q."/>
            <person name="Becnel J.J."/>
            <person name="Birren B.W."/>
        </authorList>
    </citation>
    <scope>NUCLEOTIDE SEQUENCE [LARGE SCALE GENOMIC DNA]</scope>
    <source>
        <strain evidence="4">USNM 41457</strain>
    </source>
</reference>
<feature type="region of interest" description="Disordered" evidence="1">
    <location>
        <begin position="29"/>
        <end position="139"/>
    </location>
</feature>
<gene>
    <name evidence="3" type="ORF">EDEG_00996</name>
</gene>
<keyword evidence="2" id="KW-0732">Signal</keyword>
<evidence type="ECO:0000313" key="4">
    <source>
        <dbReference type="Proteomes" id="UP000003163"/>
    </source>
</evidence>
<protein>
    <submittedName>
        <fullName evidence="3">Uncharacterized protein</fullName>
    </submittedName>
</protein>
<dbReference type="InParanoid" id="J9DAM2"/>
<proteinExistence type="predicted"/>
<sequence>MKISTNMFTLIAYLILSVSAVHAAAAKPTAKPATKAAPSAKAGDAKKPAPEKAAPSGDDIVCPNCGKIISRSTPGSEQIYAILDGKVEAKPKEDAKKAAPNKPKTEGEAPTPPATGGESSAEPAKPEMAAEQAAEPAVE</sequence>
<feature type="compositionally biased region" description="Low complexity" evidence="1">
    <location>
        <begin position="29"/>
        <end position="42"/>
    </location>
</feature>
<dbReference type="EMBL" id="AFBI03000013">
    <property type="protein sequence ID" value="EJW04806.1"/>
    <property type="molecule type" value="Genomic_DNA"/>
</dbReference>
<dbReference type="Proteomes" id="UP000003163">
    <property type="component" value="Unassembled WGS sequence"/>
</dbReference>
<dbReference type="AlphaFoldDB" id="J9DAM2"/>
<feature type="chain" id="PRO_5003823035" evidence="2">
    <location>
        <begin position="27"/>
        <end position="139"/>
    </location>
</feature>
<feature type="compositionally biased region" description="Basic and acidic residues" evidence="1">
    <location>
        <begin position="85"/>
        <end position="107"/>
    </location>
</feature>
<name>J9DAM2_EDHAE</name>
<keyword evidence="4" id="KW-1185">Reference proteome</keyword>
<organism evidence="3 4">
    <name type="scientific">Edhazardia aedis (strain USNM 41457)</name>
    <name type="common">Microsporidian parasite</name>
    <dbReference type="NCBI Taxonomy" id="1003232"/>
    <lineage>
        <taxon>Eukaryota</taxon>
        <taxon>Fungi</taxon>
        <taxon>Fungi incertae sedis</taxon>
        <taxon>Microsporidia</taxon>
        <taxon>Edhazardia</taxon>
    </lineage>
</organism>
<comment type="caution">
    <text evidence="3">The sequence shown here is derived from an EMBL/GenBank/DDBJ whole genome shotgun (WGS) entry which is preliminary data.</text>
</comment>
<evidence type="ECO:0000256" key="2">
    <source>
        <dbReference type="SAM" id="SignalP"/>
    </source>
</evidence>
<accession>J9DAM2</accession>